<dbReference type="RefSeq" id="WP_085729205.1">
    <property type="nucleotide sequence ID" value="NZ_NBYN01000074.1"/>
</dbReference>
<evidence type="ECO:0000313" key="1">
    <source>
        <dbReference type="EMBL" id="OSO87016.1"/>
    </source>
</evidence>
<proteinExistence type="predicted"/>
<dbReference type="Proteomes" id="UP000192997">
    <property type="component" value="Unassembled WGS sequence"/>
</dbReference>
<dbReference type="Pfam" id="PF20065">
    <property type="entry name" value="DUF6464"/>
    <property type="match status" value="1"/>
</dbReference>
<name>A0A1X4G2Z4_9CYAN</name>
<accession>A0A1X4G2Z4</accession>
<evidence type="ECO:0000313" key="2">
    <source>
        <dbReference type="Proteomes" id="UP000192997"/>
    </source>
</evidence>
<dbReference type="AlphaFoldDB" id="A0A1X4G2Z4"/>
<dbReference type="EMBL" id="NBYN01000074">
    <property type="protein sequence ID" value="OSO87016.1"/>
    <property type="molecule type" value="Genomic_DNA"/>
</dbReference>
<gene>
    <name evidence="1" type="ORF">B7O87_15120</name>
</gene>
<reference evidence="2" key="1">
    <citation type="submission" date="2017-04" db="EMBL/GenBank/DDBJ databases">
        <authorList>
            <person name="Abreu V.A."/>
            <person name="Popin R.V."/>
            <person name="Rigonato J."/>
            <person name="Andreote A.P."/>
            <person name="Schaker P.C."/>
            <person name="Hoff-Risseti C."/>
            <person name="Alvarenga D.O."/>
            <person name="Varani A.M."/>
            <person name="Fiore M.F."/>
        </authorList>
    </citation>
    <scope>NUCLEOTIDE SEQUENCE [LARGE SCALE GENOMIC DNA]</scope>
    <source>
        <strain evidence="2">CENA303</strain>
    </source>
</reference>
<sequence>MHPDSLATEIILTSPRRYLGRLQLDWAPQPGNYLDFEGKTYAVLERHHRYQFRTGRYRLHRIAIYVQTAKRPSEKSFINGRWVVGDASCKYNAHSEIIRCAIKPDGPCNSCGFKE</sequence>
<dbReference type="InterPro" id="IPR045589">
    <property type="entry name" value="DUF6464"/>
</dbReference>
<protein>
    <submittedName>
        <fullName evidence="1">Uncharacterized protein</fullName>
    </submittedName>
</protein>
<comment type="caution">
    <text evidence="1">The sequence shown here is derived from an EMBL/GenBank/DDBJ whole genome shotgun (WGS) entry which is preliminary data.</text>
</comment>
<organism evidence="1 2">
    <name type="scientific">Cylindrospermopsis raciborskii CENA303</name>
    <dbReference type="NCBI Taxonomy" id="1170769"/>
    <lineage>
        <taxon>Bacteria</taxon>
        <taxon>Bacillati</taxon>
        <taxon>Cyanobacteriota</taxon>
        <taxon>Cyanophyceae</taxon>
        <taxon>Nostocales</taxon>
        <taxon>Aphanizomenonaceae</taxon>
        <taxon>Cylindrospermopsis</taxon>
    </lineage>
</organism>